<comment type="subcellular location">
    <subcellularLocation>
        <location evidence="1">Cell membrane</location>
        <topology evidence="1">Multi-pass membrane protein</topology>
    </subcellularLocation>
</comment>
<evidence type="ECO:0000256" key="7">
    <source>
        <dbReference type="SAM" id="Phobius"/>
    </source>
</evidence>
<comment type="similarity">
    <text evidence="2">Belongs to the UPF0410 family.</text>
</comment>
<evidence type="ECO:0000256" key="6">
    <source>
        <dbReference type="ARBA" id="ARBA00023136"/>
    </source>
</evidence>
<dbReference type="InterPro" id="IPR007341">
    <property type="entry name" value="Transgly_assoc"/>
</dbReference>
<sequence length="82" mass="8322">MGILSWIIFGLIAGALAKMILPGKEPQGCVITVILGVLGSVVGGYIGTQLGWGKVTGFDLRSFGLAVIGAVVLLGILRAVKG</sequence>
<evidence type="ECO:0000256" key="5">
    <source>
        <dbReference type="ARBA" id="ARBA00022989"/>
    </source>
</evidence>
<comment type="caution">
    <text evidence="8">The sequence shown here is derived from an EMBL/GenBank/DDBJ whole genome shotgun (WGS) entry which is preliminary data.</text>
</comment>
<dbReference type="AlphaFoldDB" id="A0A2P8DCW3"/>
<keyword evidence="5 7" id="KW-1133">Transmembrane helix</keyword>
<dbReference type="Pfam" id="PF04226">
    <property type="entry name" value="Transgly_assoc"/>
    <property type="match status" value="1"/>
</dbReference>
<accession>A0A2P8DCW3</accession>
<evidence type="ECO:0000256" key="3">
    <source>
        <dbReference type="ARBA" id="ARBA00022475"/>
    </source>
</evidence>
<dbReference type="PANTHER" id="PTHR33884:SF3">
    <property type="entry name" value="UPF0410 PROTEIN YMGE"/>
    <property type="match status" value="1"/>
</dbReference>
<protein>
    <submittedName>
        <fullName evidence="8">Putative membrane protein YeaQ/YmgE (Transglycosylase-associated protein family)</fullName>
    </submittedName>
</protein>
<evidence type="ECO:0000256" key="4">
    <source>
        <dbReference type="ARBA" id="ARBA00022692"/>
    </source>
</evidence>
<dbReference type="Proteomes" id="UP000240572">
    <property type="component" value="Unassembled WGS sequence"/>
</dbReference>
<reference evidence="8 9" key="1">
    <citation type="submission" date="2018-03" db="EMBL/GenBank/DDBJ databases">
        <title>Genomic Encyclopedia of Type Strains, Phase III (KMG-III): the genomes of soil and plant-associated and newly described type strains.</title>
        <authorList>
            <person name="Whitman W."/>
        </authorList>
    </citation>
    <scope>NUCLEOTIDE SEQUENCE [LARGE SCALE GENOMIC DNA]</scope>
    <source>
        <strain evidence="8 9">CGMCC 1.12700</strain>
    </source>
</reference>
<dbReference type="OrthoDB" id="9811343at2"/>
<name>A0A2P8DCW3_9BACT</name>
<dbReference type="EMBL" id="PYGD01000001">
    <property type="protein sequence ID" value="PSK95049.1"/>
    <property type="molecule type" value="Genomic_DNA"/>
</dbReference>
<feature type="transmembrane region" description="Helical" evidence="7">
    <location>
        <begin position="60"/>
        <end position="80"/>
    </location>
</feature>
<evidence type="ECO:0000313" key="8">
    <source>
        <dbReference type="EMBL" id="PSK95049.1"/>
    </source>
</evidence>
<dbReference type="RefSeq" id="WP_106521723.1">
    <property type="nucleotide sequence ID" value="NZ_PYGD01000001.1"/>
</dbReference>
<gene>
    <name evidence="8" type="ORF">B0I18_1011213</name>
</gene>
<organism evidence="8 9">
    <name type="scientific">Taibaiella chishuiensis</name>
    <dbReference type="NCBI Taxonomy" id="1434707"/>
    <lineage>
        <taxon>Bacteria</taxon>
        <taxon>Pseudomonadati</taxon>
        <taxon>Bacteroidota</taxon>
        <taxon>Chitinophagia</taxon>
        <taxon>Chitinophagales</taxon>
        <taxon>Chitinophagaceae</taxon>
        <taxon>Taibaiella</taxon>
    </lineage>
</organism>
<dbReference type="GO" id="GO:0005886">
    <property type="term" value="C:plasma membrane"/>
    <property type="evidence" value="ECO:0007669"/>
    <property type="project" value="UniProtKB-SubCell"/>
</dbReference>
<evidence type="ECO:0000313" key="9">
    <source>
        <dbReference type="Proteomes" id="UP000240572"/>
    </source>
</evidence>
<feature type="transmembrane region" description="Helical" evidence="7">
    <location>
        <begin position="6"/>
        <end position="21"/>
    </location>
</feature>
<feature type="transmembrane region" description="Helical" evidence="7">
    <location>
        <begin position="28"/>
        <end position="48"/>
    </location>
</feature>
<evidence type="ECO:0000256" key="1">
    <source>
        <dbReference type="ARBA" id="ARBA00004651"/>
    </source>
</evidence>
<dbReference type="PANTHER" id="PTHR33884">
    <property type="entry name" value="UPF0410 PROTEIN YMGE"/>
    <property type="match status" value="1"/>
</dbReference>
<keyword evidence="9" id="KW-1185">Reference proteome</keyword>
<keyword evidence="6 7" id="KW-0472">Membrane</keyword>
<keyword evidence="4 7" id="KW-0812">Transmembrane</keyword>
<keyword evidence="3" id="KW-1003">Cell membrane</keyword>
<proteinExistence type="inferred from homology"/>
<evidence type="ECO:0000256" key="2">
    <source>
        <dbReference type="ARBA" id="ARBA00011006"/>
    </source>
</evidence>